<protein>
    <submittedName>
        <fullName evidence="1">Uncharacterized protein</fullName>
    </submittedName>
</protein>
<evidence type="ECO:0000313" key="1">
    <source>
        <dbReference type="EMBL" id="KAK8894333.1"/>
    </source>
</evidence>
<comment type="caution">
    <text evidence="1">The sequence shown here is derived from an EMBL/GenBank/DDBJ whole genome shotgun (WGS) entry which is preliminary data.</text>
</comment>
<name>A0ABR2KU51_9EUKA</name>
<reference evidence="1 2" key="1">
    <citation type="submission" date="2024-04" db="EMBL/GenBank/DDBJ databases">
        <title>Tritrichomonas musculus Genome.</title>
        <authorList>
            <person name="Alves-Ferreira E."/>
            <person name="Grigg M."/>
            <person name="Lorenzi H."/>
            <person name="Galac M."/>
        </authorList>
    </citation>
    <scope>NUCLEOTIDE SEQUENCE [LARGE SCALE GENOMIC DNA]</scope>
    <source>
        <strain evidence="1 2">EAF2021</strain>
    </source>
</reference>
<gene>
    <name evidence="1" type="ORF">M9Y10_022768</name>
</gene>
<proteinExistence type="predicted"/>
<accession>A0ABR2KU51</accession>
<organism evidence="1 2">
    <name type="scientific">Tritrichomonas musculus</name>
    <dbReference type="NCBI Taxonomy" id="1915356"/>
    <lineage>
        <taxon>Eukaryota</taxon>
        <taxon>Metamonada</taxon>
        <taxon>Parabasalia</taxon>
        <taxon>Tritrichomonadida</taxon>
        <taxon>Tritrichomonadidae</taxon>
        <taxon>Tritrichomonas</taxon>
    </lineage>
</organism>
<dbReference type="EMBL" id="JAPFFF010000003">
    <property type="protein sequence ID" value="KAK8894333.1"/>
    <property type="molecule type" value="Genomic_DNA"/>
</dbReference>
<keyword evidence="2" id="KW-1185">Reference proteome</keyword>
<sequence length="595" mass="68834">MLNENRIMNKNNCDFCSSAFALNNPFQRSLLNDNWYFAITLFPKIPYGLSLSSCVYKDLDHENELSNDRLTDIFYPFSDQKYDKIPIPIFSAHTFILIIELSCTTKPFLPILFSILKEYFSQKRPIFFTVLVIHGSSIIFPSIHKNSKNFSISTWSDFSEIFELQQESLYFNMSESKGTELFQKYLDSVEIMDVEPNFTAVDIFDILKSLFPFFKSLRNPIWIICSNLYIHQYPSTKKAEEVSQLYYQSSLNIDFYFLISNPDLTSNDNIIRNNPSLQLFSTKCNCPIKYFGVSQFERISIDLIYNFSKPRTIFNRVDIFTSNCLEVSKIYGRGSQIDSDVYKPSTLTVNDTIHIFVKPNTKKLQNEKPKIVVRTRYVDGATNCFLRYVPIDCSNRETYPEAVLTAAAIKIINENYDSNDAIKELLQLDLSITNIANWKNPLLLRKRYNFAVISLGLIKSDLMISNFVIGNCPKDVFEFLSPICCQIIRSNSSVKLNSNLVIQINDSNISLSEWTIVPEVVLGSGMFLIWVLEHQFIFIVNESNNDKLSDIEMDNIIASIDEKGKFEVVDFSNFYQNQYLVRIDSLSRHYLSCHL</sequence>
<evidence type="ECO:0000313" key="2">
    <source>
        <dbReference type="Proteomes" id="UP001470230"/>
    </source>
</evidence>
<dbReference type="Proteomes" id="UP001470230">
    <property type="component" value="Unassembled WGS sequence"/>
</dbReference>